<dbReference type="OrthoDB" id="166746at2759"/>
<dbReference type="Pfam" id="PF09733">
    <property type="entry name" value="VEFS-Box"/>
    <property type="match status" value="1"/>
</dbReference>
<dbReference type="SMART" id="SM00249">
    <property type="entry name" value="PHD"/>
    <property type="match status" value="1"/>
</dbReference>
<dbReference type="KEGG" id="sapo:SAPIO_CDS2818"/>
<comment type="caution">
    <text evidence="10">The sequence shown here is derived from an EMBL/GenBank/DDBJ whole genome shotgun (WGS) entry which is preliminary data.</text>
</comment>
<protein>
    <recommendedName>
        <fullName evidence="9">PHD-type domain-containing protein</fullName>
    </recommendedName>
</protein>
<feature type="region of interest" description="Disordered" evidence="8">
    <location>
        <begin position="470"/>
        <end position="503"/>
    </location>
</feature>
<dbReference type="InterPro" id="IPR019787">
    <property type="entry name" value="Znf_PHD-finger"/>
</dbReference>
<dbReference type="GeneID" id="27721890"/>
<evidence type="ECO:0000256" key="7">
    <source>
        <dbReference type="PROSITE-ProRule" id="PRU00146"/>
    </source>
</evidence>
<dbReference type="PANTHER" id="PTHR22597:SF0">
    <property type="entry name" value="POLYCOMB PROTEIN SUZ12"/>
    <property type="match status" value="1"/>
</dbReference>
<evidence type="ECO:0000256" key="4">
    <source>
        <dbReference type="ARBA" id="ARBA00022833"/>
    </source>
</evidence>
<feature type="domain" description="PHD-type" evidence="9">
    <location>
        <begin position="658"/>
        <end position="712"/>
    </location>
</feature>
<proteinExistence type="inferred from homology"/>
<dbReference type="EMBL" id="JOWA01000087">
    <property type="protein sequence ID" value="KEZ44727.1"/>
    <property type="molecule type" value="Genomic_DNA"/>
</dbReference>
<keyword evidence="3 7" id="KW-0863">Zinc-finger</keyword>
<dbReference type="InterPro" id="IPR011011">
    <property type="entry name" value="Znf_FYVE_PHD"/>
</dbReference>
<keyword evidence="11" id="KW-1185">Reference proteome</keyword>
<evidence type="ECO:0000259" key="9">
    <source>
        <dbReference type="PROSITE" id="PS50016"/>
    </source>
</evidence>
<dbReference type="InterPro" id="IPR013083">
    <property type="entry name" value="Znf_RING/FYVE/PHD"/>
</dbReference>
<dbReference type="InterPro" id="IPR019135">
    <property type="entry name" value="Polycomb_protein_VEFS-Box"/>
</dbReference>
<evidence type="ECO:0000313" key="11">
    <source>
        <dbReference type="Proteomes" id="UP000028545"/>
    </source>
</evidence>
<dbReference type="OMA" id="KEYIWEW"/>
<dbReference type="GO" id="GO:0008270">
    <property type="term" value="F:zinc ion binding"/>
    <property type="evidence" value="ECO:0007669"/>
    <property type="project" value="UniProtKB-KW"/>
</dbReference>
<organism evidence="10 11">
    <name type="scientific">Pseudallescheria apiosperma</name>
    <name type="common">Scedosporium apiospermum</name>
    <dbReference type="NCBI Taxonomy" id="563466"/>
    <lineage>
        <taxon>Eukaryota</taxon>
        <taxon>Fungi</taxon>
        <taxon>Dikarya</taxon>
        <taxon>Ascomycota</taxon>
        <taxon>Pezizomycotina</taxon>
        <taxon>Sordariomycetes</taxon>
        <taxon>Hypocreomycetidae</taxon>
        <taxon>Microascales</taxon>
        <taxon>Microascaceae</taxon>
        <taxon>Scedosporium</taxon>
    </lineage>
</organism>
<evidence type="ECO:0000256" key="8">
    <source>
        <dbReference type="SAM" id="MobiDB-lite"/>
    </source>
</evidence>
<feature type="compositionally biased region" description="Basic and acidic residues" evidence="8">
    <location>
        <begin position="39"/>
        <end position="55"/>
    </location>
</feature>
<feature type="region of interest" description="Disordered" evidence="8">
    <location>
        <begin position="306"/>
        <end position="383"/>
    </location>
</feature>
<evidence type="ECO:0000256" key="1">
    <source>
        <dbReference type="ARBA" id="ARBA00007416"/>
    </source>
</evidence>
<dbReference type="AlphaFoldDB" id="A0A084GBL5"/>
<comment type="similarity">
    <text evidence="1">Belongs to the VEFS (VRN2-EMF2-FIS2-SU(Z)12) family.</text>
</comment>
<dbReference type="Proteomes" id="UP000028545">
    <property type="component" value="Unassembled WGS sequence"/>
</dbReference>
<keyword evidence="4" id="KW-0862">Zinc</keyword>
<name>A0A084GBL5_PSEDA</name>
<dbReference type="PANTHER" id="PTHR22597">
    <property type="entry name" value="POLYCOMB GROUP PROTEIN"/>
    <property type="match status" value="1"/>
</dbReference>
<reference evidence="10 11" key="1">
    <citation type="journal article" date="2014" name="Genome Announc.">
        <title>Draft genome sequence of the pathogenic fungus Scedosporium apiospermum.</title>
        <authorList>
            <person name="Vandeputte P."/>
            <person name="Ghamrawi S."/>
            <person name="Rechenmann M."/>
            <person name="Iltis A."/>
            <person name="Giraud S."/>
            <person name="Fleury M."/>
            <person name="Thornton C."/>
            <person name="Delhaes L."/>
            <person name="Meyer W."/>
            <person name="Papon N."/>
            <person name="Bouchara J.P."/>
        </authorList>
    </citation>
    <scope>NUCLEOTIDE SEQUENCE [LARGE SCALE GENOMIC DNA]</scope>
    <source>
        <strain evidence="10 11">IHEM 14462</strain>
    </source>
</reference>
<dbReference type="VEuPathDB" id="FungiDB:SAPIO_CDS2818"/>
<feature type="compositionally biased region" description="Polar residues" evidence="8">
    <location>
        <begin position="19"/>
        <end position="32"/>
    </location>
</feature>
<evidence type="ECO:0000256" key="3">
    <source>
        <dbReference type="ARBA" id="ARBA00022771"/>
    </source>
</evidence>
<dbReference type="InterPro" id="IPR001965">
    <property type="entry name" value="Znf_PHD"/>
</dbReference>
<sequence>MTLANIPRRQLPYLQRNWNQGANDWSSPTKLSNGYDGHNGAEPENRPSKRPRLAEDATPELTDTPSLDEVLLPKVPSSAPRFLRVDVLKIVHKDFERRVKPSVSLSNLDTPPQPLSNLLTIRASCKITILDNSPLCKHAPPVLYCNSQPCTIKTFKNPVGSSPMARVYLERPFFVPDTILKIVKEDGSYDLADNYRLDVELSAADGKEWPPLDLTIPPERNSQGARRWVLLACLVDLFKRSRMSVDLYMHQYTRECILRTSYIVDIDARWSVGCERRPSTPEKGVMSSITVSVADSNNGVVANGTDLNGVPTPETLVNGASNASVNGYAGEGSEEPEGDTTPNRALRTRENKVYNLKLLSDKAQGKSKDKDRRRRKRDDGQVTYLLGTDQAPLQVPLDSYGCLACGVTHQSLQILQMHLSSAHPGFVCDLRYSKGACQFRVTDRNDWLASDSKEFQFTSATKTLGFDTAPEAKERRQPGAPQPAPNVAQRPTQPKPVVKKPKKKVLVPQTKQPLYDSVSRALLEPGTELVPPKSDDRWWIQKHRDVISDFVDIELPEREYILAWDKFVLPKRLSSEGFVPKILLEFLSAKAAWIVSSEQREEEFFKHLAYLQLRDVLDQKTLDAVNLILGDARAAKAAKDAETESQDDTSSDTWKREEPSCVICKLPPVGVICTLVCSNADCGKYFHLTCIQDAIKMKPTEEKWLCNDCVDNAPETRDVPAQGA</sequence>
<dbReference type="GO" id="GO:0031490">
    <property type="term" value="F:chromatin DNA binding"/>
    <property type="evidence" value="ECO:0007669"/>
    <property type="project" value="TreeGrafter"/>
</dbReference>
<dbReference type="SUPFAM" id="SSF57903">
    <property type="entry name" value="FYVE/PHD zinc finger"/>
    <property type="match status" value="1"/>
</dbReference>
<dbReference type="InterPro" id="IPR019786">
    <property type="entry name" value="Zinc_finger_PHD-type_CS"/>
</dbReference>
<keyword evidence="6" id="KW-0804">Transcription</keyword>
<keyword evidence="2" id="KW-0479">Metal-binding</keyword>
<feature type="region of interest" description="Disordered" evidence="8">
    <location>
        <begin position="19"/>
        <end position="66"/>
    </location>
</feature>
<dbReference type="CDD" id="cd15489">
    <property type="entry name" value="PHD_SF"/>
    <property type="match status" value="1"/>
</dbReference>
<dbReference type="GO" id="GO:0016586">
    <property type="term" value="C:RSC-type complex"/>
    <property type="evidence" value="ECO:0007669"/>
    <property type="project" value="TreeGrafter"/>
</dbReference>
<evidence type="ECO:0000256" key="6">
    <source>
        <dbReference type="ARBA" id="ARBA00023163"/>
    </source>
</evidence>
<evidence type="ECO:0000313" key="10">
    <source>
        <dbReference type="EMBL" id="KEZ44727.1"/>
    </source>
</evidence>
<feature type="compositionally biased region" description="Basic and acidic residues" evidence="8">
    <location>
        <begin position="359"/>
        <end position="370"/>
    </location>
</feature>
<accession>A0A084GBL5</accession>
<dbReference type="PROSITE" id="PS50016">
    <property type="entry name" value="ZF_PHD_2"/>
    <property type="match status" value="1"/>
</dbReference>
<evidence type="ECO:0000256" key="5">
    <source>
        <dbReference type="ARBA" id="ARBA00023015"/>
    </source>
</evidence>
<dbReference type="Gene3D" id="3.30.40.10">
    <property type="entry name" value="Zinc/RING finger domain, C3HC4 (zinc finger)"/>
    <property type="match status" value="1"/>
</dbReference>
<dbReference type="HOGENOM" id="CLU_019535_0_0_1"/>
<evidence type="ECO:0000256" key="2">
    <source>
        <dbReference type="ARBA" id="ARBA00022723"/>
    </source>
</evidence>
<dbReference type="RefSeq" id="XP_016644526.1">
    <property type="nucleotide sequence ID" value="XM_016785744.1"/>
</dbReference>
<dbReference type="PROSITE" id="PS01359">
    <property type="entry name" value="ZF_PHD_1"/>
    <property type="match status" value="1"/>
</dbReference>
<keyword evidence="5" id="KW-0805">Transcription regulation</keyword>
<gene>
    <name evidence="10" type="ORF">SAPIO_CDS2818</name>
</gene>
<dbReference type="CDD" id="cd21552">
    <property type="entry name" value="VEFS-box_ctSUZ12-like"/>
    <property type="match status" value="1"/>
</dbReference>